<dbReference type="AlphaFoldDB" id="A0A0W8DEE6"/>
<dbReference type="Gene3D" id="1.25.40.10">
    <property type="entry name" value="Tetratricopeptide repeat domain"/>
    <property type="match status" value="2"/>
</dbReference>
<dbReference type="PROSITE" id="PS50005">
    <property type="entry name" value="TPR"/>
    <property type="match status" value="2"/>
</dbReference>
<feature type="compositionally biased region" description="Polar residues" evidence="8">
    <location>
        <begin position="504"/>
        <end position="515"/>
    </location>
</feature>
<evidence type="ECO:0000313" key="9">
    <source>
        <dbReference type="EMBL" id="KUF94616.1"/>
    </source>
</evidence>
<keyword evidence="5 7" id="KW-0802">TPR repeat</keyword>
<evidence type="ECO:0000256" key="4">
    <source>
        <dbReference type="ARBA" id="ARBA00022786"/>
    </source>
</evidence>
<dbReference type="InterPro" id="IPR019734">
    <property type="entry name" value="TPR_rpt"/>
</dbReference>
<evidence type="ECO:0000256" key="1">
    <source>
        <dbReference type="ARBA" id="ARBA00022618"/>
    </source>
</evidence>
<protein>
    <submittedName>
        <fullName evidence="9">Uncharacterized protein</fullName>
    </submittedName>
</protein>
<organism evidence="9 10">
    <name type="scientific">Phytophthora nicotianae</name>
    <name type="common">Potato buckeye rot agent</name>
    <name type="synonym">Phytophthora parasitica</name>
    <dbReference type="NCBI Taxonomy" id="4792"/>
    <lineage>
        <taxon>Eukaryota</taxon>
        <taxon>Sar</taxon>
        <taxon>Stramenopiles</taxon>
        <taxon>Oomycota</taxon>
        <taxon>Peronosporomycetes</taxon>
        <taxon>Peronosporales</taxon>
        <taxon>Peronosporaceae</taxon>
        <taxon>Phytophthora</taxon>
    </lineage>
</organism>
<evidence type="ECO:0000313" key="10">
    <source>
        <dbReference type="Proteomes" id="UP000054636"/>
    </source>
</evidence>
<comment type="caution">
    <text evidence="9">The sequence shown here is derived from an EMBL/GenBank/DDBJ whole genome shotgun (WGS) entry which is preliminary data.</text>
</comment>
<evidence type="ECO:0000256" key="3">
    <source>
        <dbReference type="ARBA" id="ARBA00022776"/>
    </source>
</evidence>
<dbReference type="PANTHER" id="PTHR12558">
    <property type="entry name" value="CELL DIVISION CYCLE 16,23,27"/>
    <property type="match status" value="1"/>
</dbReference>
<dbReference type="PROSITE" id="PS50293">
    <property type="entry name" value="TPR_REGION"/>
    <property type="match status" value="1"/>
</dbReference>
<dbReference type="SUPFAM" id="SSF48452">
    <property type="entry name" value="TPR-like"/>
    <property type="match status" value="2"/>
</dbReference>
<dbReference type="GO" id="GO:0016567">
    <property type="term" value="P:protein ubiquitination"/>
    <property type="evidence" value="ECO:0007669"/>
    <property type="project" value="TreeGrafter"/>
</dbReference>
<name>A0A0W8DEE6_PHYNI</name>
<feature type="repeat" description="TPR" evidence="7">
    <location>
        <begin position="404"/>
        <end position="437"/>
    </location>
</feature>
<feature type="compositionally biased region" description="Low complexity" evidence="8">
    <location>
        <begin position="38"/>
        <end position="49"/>
    </location>
</feature>
<sequence length="535" mass="59928">MAPPPPTPCRPPAPSIHGSSWRQPSPVQTPDCTTRTLAFDSAASSAADEASARAKKRRRRVDQAAAFITARRPLDTDQDTDQDEEQDEVSKDAESMWTLKSGEDAVRHPTHSGGHLEDNKPATKPPLTNRKTSTSVQKDSRQITVDRLRQLVKICSAQHHAASALFYADKLVSMSPSNDNDVLLFADACYLNREFHRAIHTIKKARLTDVEAVKGITVPSHVTLRAFLLLGRCMLAIKQKEECLELLGSVLPDREHDVVLFAKKVQQVNAGDDYAEVINVVSSLALLMGETFEAIGNRENATVYFRIALRCDVHCSEAFFHLFDKQMLSAQEEKELVASLDFSVDEMQLLELLYQTHVGKKYEAAQRYFHVYYKEKDYPQAIEMFTKALQLCKGLPERLMEAWEPTLFNLGYSYRKLRKFDQAIHYFQSALRLSPRNALAYAPEDTLAGSMITIAFEESLSGGPGSFPEFAEPPPKNAPKTSGLTPLRARRSTGNDSNLRRLDQSYSSIERSRQSLACSSLNFSDDSSMMNVDED</sequence>
<keyword evidence="6" id="KW-0131">Cell cycle</keyword>
<dbReference type="Pfam" id="PF13424">
    <property type="entry name" value="TPR_12"/>
    <property type="match status" value="1"/>
</dbReference>
<evidence type="ECO:0000256" key="2">
    <source>
        <dbReference type="ARBA" id="ARBA00022737"/>
    </source>
</evidence>
<evidence type="ECO:0000256" key="8">
    <source>
        <dbReference type="SAM" id="MobiDB-lite"/>
    </source>
</evidence>
<dbReference type="PANTHER" id="PTHR12558:SF9">
    <property type="entry name" value="CELL DIVISION CYCLE PROTEIN 16 HOMOLOG"/>
    <property type="match status" value="1"/>
</dbReference>
<keyword evidence="2" id="KW-0677">Repeat</keyword>
<feature type="compositionally biased region" description="Pro residues" evidence="8">
    <location>
        <begin position="1"/>
        <end position="14"/>
    </location>
</feature>
<feature type="compositionally biased region" description="Acidic residues" evidence="8">
    <location>
        <begin position="76"/>
        <end position="87"/>
    </location>
</feature>
<dbReference type="EMBL" id="LNFP01000284">
    <property type="protein sequence ID" value="KUF94616.1"/>
    <property type="molecule type" value="Genomic_DNA"/>
</dbReference>
<evidence type="ECO:0000256" key="7">
    <source>
        <dbReference type="PROSITE-ProRule" id="PRU00339"/>
    </source>
</evidence>
<dbReference type="GO" id="GO:0005680">
    <property type="term" value="C:anaphase-promoting complex"/>
    <property type="evidence" value="ECO:0007669"/>
    <property type="project" value="TreeGrafter"/>
</dbReference>
<proteinExistence type="predicted"/>
<evidence type="ECO:0000256" key="6">
    <source>
        <dbReference type="ARBA" id="ARBA00023306"/>
    </source>
</evidence>
<dbReference type="GO" id="GO:0051301">
    <property type="term" value="P:cell division"/>
    <property type="evidence" value="ECO:0007669"/>
    <property type="project" value="UniProtKB-KW"/>
</dbReference>
<dbReference type="SMART" id="SM00028">
    <property type="entry name" value="TPR"/>
    <property type="match status" value="3"/>
</dbReference>
<dbReference type="GO" id="GO:0031145">
    <property type="term" value="P:anaphase-promoting complex-dependent catabolic process"/>
    <property type="evidence" value="ECO:0007669"/>
    <property type="project" value="TreeGrafter"/>
</dbReference>
<dbReference type="GO" id="GO:0045842">
    <property type="term" value="P:positive regulation of mitotic metaphase/anaphase transition"/>
    <property type="evidence" value="ECO:0007669"/>
    <property type="project" value="TreeGrafter"/>
</dbReference>
<keyword evidence="3" id="KW-0498">Mitosis</keyword>
<keyword evidence="4" id="KW-0833">Ubl conjugation pathway</keyword>
<feature type="compositionally biased region" description="Polar residues" evidence="8">
    <location>
        <begin position="17"/>
        <end position="36"/>
    </location>
</feature>
<accession>A0A0W8DEE6</accession>
<dbReference type="GO" id="GO:0005737">
    <property type="term" value="C:cytoplasm"/>
    <property type="evidence" value="ECO:0007669"/>
    <property type="project" value="TreeGrafter"/>
</dbReference>
<feature type="region of interest" description="Disordered" evidence="8">
    <location>
        <begin position="465"/>
        <end position="515"/>
    </location>
</feature>
<dbReference type="InterPro" id="IPR011990">
    <property type="entry name" value="TPR-like_helical_dom_sf"/>
</dbReference>
<gene>
    <name evidence="9" type="ORF">AM588_10007259</name>
</gene>
<keyword evidence="1" id="KW-0132">Cell division</keyword>
<dbReference type="Proteomes" id="UP000054636">
    <property type="component" value="Unassembled WGS sequence"/>
</dbReference>
<dbReference type="Pfam" id="PF12895">
    <property type="entry name" value="ANAPC3"/>
    <property type="match status" value="1"/>
</dbReference>
<evidence type="ECO:0000256" key="5">
    <source>
        <dbReference type="ARBA" id="ARBA00022803"/>
    </source>
</evidence>
<feature type="region of interest" description="Disordered" evidence="8">
    <location>
        <begin position="1"/>
        <end position="140"/>
    </location>
</feature>
<feature type="repeat" description="TPR" evidence="7">
    <location>
        <begin position="362"/>
        <end position="395"/>
    </location>
</feature>
<reference evidence="9 10" key="1">
    <citation type="submission" date="2015-11" db="EMBL/GenBank/DDBJ databases">
        <title>Genomes and virulence difference between two physiological races of Phytophthora nicotianae.</title>
        <authorList>
            <person name="Liu H."/>
            <person name="Ma X."/>
            <person name="Yu H."/>
            <person name="Fang D."/>
            <person name="Li Y."/>
            <person name="Wang X."/>
            <person name="Wang W."/>
            <person name="Dong Y."/>
            <person name="Xiao B."/>
        </authorList>
    </citation>
    <scope>NUCLEOTIDE SEQUENCE [LARGE SCALE GENOMIC DNA]</scope>
    <source>
        <strain evidence="10">race 1</strain>
    </source>
</reference>